<proteinExistence type="predicted"/>
<dbReference type="Proteomes" id="UP000694257">
    <property type="component" value="Chromosome"/>
</dbReference>
<sequence>MIFTANRFITEDDYVVVQFRGQAITKQGRPYNNTYCWVCRLSDGQLREATEYADTQVVID</sequence>
<evidence type="ECO:0000313" key="2">
    <source>
        <dbReference type="Proteomes" id="UP000694257"/>
    </source>
</evidence>
<accession>A0ABX8RGJ4</accession>
<keyword evidence="2" id="KW-1185">Reference proteome</keyword>
<name>A0ABX8RGJ4_NOCIO</name>
<organism evidence="1 2">
    <name type="scientific">Nocardia iowensis</name>
    <dbReference type="NCBI Taxonomy" id="204891"/>
    <lineage>
        <taxon>Bacteria</taxon>
        <taxon>Bacillati</taxon>
        <taxon>Actinomycetota</taxon>
        <taxon>Actinomycetes</taxon>
        <taxon>Mycobacteriales</taxon>
        <taxon>Nocardiaceae</taxon>
        <taxon>Nocardia</taxon>
    </lineage>
</organism>
<dbReference type="PANTHER" id="PTHR41252:SF1">
    <property type="entry name" value="BLR2505 PROTEIN"/>
    <property type="match status" value="1"/>
</dbReference>
<dbReference type="PANTHER" id="PTHR41252">
    <property type="entry name" value="BLR2505 PROTEIN"/>
    <property type="match status" value="1"/>
</dbReference>
<evidence type="ECO:0008006" key="3">
    <source>
        <dbReference type="Google" id="ProtNLM"/>
    </source>
</evidence>
<reference evidence="1 2" key="1">
    <citation type="submission" date="2021-07" db="EMBL/GenBank/DDBJ databases">
        <title>Whole Genome Sequence of Nocardia Iowensis.</title>
        <authorList>
            <person name="Lamm A."/>
            <person name="Collins-Fairclough A.M."/>
            <person name="Bunk B."/>
            <person name="Sproer C."/>
        </authorList>
    </citation>
    <scope>NUCLEOTIDE SEQUENCE [LARGE SCALE GENOMIC DNA]</scope>
    <source>
        <strain evidence="1 2">NRRL 5646</strain>
    </source>
</reference>
<protein>
    <recommendedName>
        <fullName evidence="3">SnoaL-like domain-containing protein</fullName>
    </recommendedName>
</protein>
<dbReference type="EMBL" id="CP078145">
    <property type="protein sequence ID" value="QXN88709.1"/>
    <property type="molecule type" value="Genomic_DNA"/>
</dbReference>
<dbReference type="RefSeq" id="WP_218469592.1">
    <property type="nucleotide sequence ID" value="NZ_BAABJN010000011.1"/>
</dbReference>
<gene>
    <name evidence="1" type="ORF">KV110_24300</name>
</gene>
<evidence type="ECO:0000313" key="1">
    <source>
        <dbReference type="EMBL" id="QXN88709.1"/>
    </source>
</evidence>